<keyword evidence="3 4" id="KW-0413">Isomerase</keyword>
<proteinExistence type="inferred from homology"/>
<evidence type="ECO:0000256" key="1">
    <source>
        <dbReference type="ARBA" id="ARBA00022432"/>
    </source>
</evidence>
<protein>
    <recommendedName>
        <fullName evidence="4">Glucose-6-phosphate isomerase</fullName>
        <ecNumber evidence="4">5.3.1.9</ecNumber>
    </recommendedName>
</protein>
<comment type="caution">
    <text evidence="5">The sequence shown here is derived from an EMBL/GenBank/DDBJ whole genome shotgun (WGS) entry which is preliminary data.</text>
</comment>
<dbReference type="EMBL" id="JBHSQI010000012">
    <property type="protein sequence ID" value="MFC6155009.1"/>
    <property type="molecule type" value="Genomic_DNA"/>
</dbReference>
<comment type="similarity">
    <text evidence="4">Belongs to the GPI family.</text>
</comment>
<dbReference type="PANTHER" id="PTHR11469">
    <property type="entry name" value="GLUCOSE-6-PHOSPHATE ISOMERASE"/>
    <property type="match status" value="1"/>
</dbReference>
<reference evidence="6" key="1">
    <citation type="journal article" date="2019" name="Int. J. Syst. Evol. Microbiol.">
        <title>The Global Catalogue of Microorganisms (GCM) 10K type strain sequencing project: providing services to taxonomists for standard genome sequencing and annotation.</title>
        <authorList>
            <consortium name="The Broad Institute Genomics Platform"/>
            <consortium name="The Broad Institute Genome Sequencing Center for Infectious Disease"/>
            <person name="Wu L."/>
            <person name="Ma J."/>
        </authorList>
    </citation>
    <scope>NUCLEOTIDE SEQUENCE [LARGE SCALE GENOMIC DNA]</scope>
    <source>
        <strain evidence="6">DFY28</strain>
    </source>
</reference>
<dbReference type="RefSeq" id="WP_206611294.1">
    <property type="nucleotide sequence ID" value="NZ_CP034929.1"/>
</dbReference>
<dbReference type="Pfam" id="PF00342">
    <property type="entry name" value="PGI"/>
    <property type="match status" value="1"/>
</dbReference>
<dbReference type="SUPFAM" id="SSF53697">
    <property type="entry name" value="SIS domain"/>
    <property type="match status" value="1"/>
</dbReference>
<keyword evidence="2 4" id="KW-0324">Glycolysis</keyword>
<dbReference type="InterPro" id="IPR046348">
    <property type="entry name" value="SIS_dom_sf"/>
</dbReference>
<comment type="pathway">
    <text evidence="4">Carbohydrate degradation; glycolysis; D-glyceraldehyde 3-phosphate and glycerone phosphate from D-glucose: step 2/4.</text>
</comment>
<keyword evidence="1 4" id="KW-0312">Gluconeogenesis</keyword>
<comment type="catalytic activity">
    <reaction evidence="4">
        <text>alpha-D-glucose 6-phosphate = beta-D-fructose 6-phosphate</text>
        <dbReference type="Rhea" id="RHEA:11816"/>
        <dbReference type="ChEBI" id="CHEBI:57634"/>
        <dbReference type="ChEBI" id="CHEBI:58225"/>
        <dbReference type="EC" id="5.3.1.9"/>
    </reaction>
</comment>
<evidence type="ECO:0000256" key="4">
    <source>
        <dbReference type="RuleBase" id="RU000612"/>
    </source>
</evidence>
<evidence type="ECO:0000313" key="6">
    <source>
        <dbReference type="Proteomes" id="UP001596098"/>
    </source>
</evidence>
<keyword evidence="6" id="KW-1185">Reference proteome</keyword>
<dbReference type="Gene3D" id="3.40.50.10490">
    <property type="entry name" value="Glucose-6-phosphate isomerase like protein, domain 1"/>
    <property type="match status" value="3"/>
</dbReference>
<organism evidence="5 6">
    <name type="scientific">Nocardioides yefusunii</name>
    <dbReference type="NCBI Taxonomy" id="2500546"/>
    <lineage>
        <taxon>Bacteria</taxon>
        <taxon>Bacillati</taxon>
        <taxon>Actinomycetota</taxon>
        <taxon>Actinomycetes</taxon>
        <taxon>Propionibacteriales</taxon>
        <taxon>Nocardioidaceae</taxon>
        <taxon>Nocardioides</taxon>
    </lineage>
</organism>
<gene>
    <name evidence="5" type="ORF">ACFPWU_15195</name>
</gene>
<name>A0ABW1R2A8_9ACTN</name>
<dbReference type="InterPro" id="IPR001672">
    <property type="entry name" value="G6P_Isomerase"/>
</dbReference>
<dbReference type="EC" id="5.3.1.9" evidence="4"/>
<accession>A0ABW1R2A8</accession>
<sequence>MITTFSGNEGADLETRNPHGSSYASALDSLVQHKVASRLFGRDATLWGADAEAEAAQRLGWVDLASRATSVATAAREHASTLHARGINRVVLCGMGGSSLAPEVICESTGRELVVLDSSHPDMVAEVVAQDLSHTVVVIASKSGGTVETDSHRRIFVQAFTDAGLVPAEHIVVITDPGSPFDVAAQEAGYTVFRADPEVGGRYSALSAFGIVPSALAGVDVDALLAQALAVSTAFASDSPDNPVLRLGALMGEAVRSGVDKLVLAPSDSDAPTLGVWIEQLVAESTGKHGTGLLPVVVGSPAAAGFAESTPDGLLVSFGDLVPDVPALSGWSAHVRASLGAQFLLWEAATAVASHLLEINPFDQPDVESAKLAARSMLDGDVERRSPSFVVDEVEVFTSPDLLPNSTRTVEAAVETLYSLVREPRDYLAIQVYSDRLRDHRFEEVRERLAVKLGRPVTFGWGPRFLHSTGQYHKGGPATGVYLQITVAPQGDVQVPGRPFTLGEFIDAQAQGDAEVLATRGRPVLRLHVNGPFALRDLMEALV</sequence>
<dbReference type="GO" id="GO:0016853">
    <property type="term" value="F:isomerase activity"/>
    <property type="evidence" value="ECO:0007669"/>
    <property type="project" value="UniProtKB-KW"/>
</dbReference>
<dbReference type="PANTHER" id="PTHR11469:SF1">
    <property type="entry name" value="GLUCOSE-6-PHOSPHATE ISOMERASE"/>
    <property type="match status" value="1"/>
</dbReference>
<evidence type="ECO:0000256" key="3">
    <source>
        <dbReference type="ARBA" id="ARBA00023235"/>
    </source>
</evidence>
<dbReference type="PRINTS" id="PR00662">
    <property type="entry name" value="G6PISOMERASE"/>
</dbReference>
<dbReference type="PROSITE" id="PS51463">
    <property type="entry name" value="P_GLUCOSE_ISOMERASE_3"/>
    <property type="match status" value="1"/>
</dbReference>
<dbReference type="Proteomes" id="UP001596098">
    <property type="component" value="Unassembled WGS sequence"/>
</dbReference>
<evidence type="ECO:0000313" key="5">
    <source>
        <dbReference type="EMBL" id="MFC6155009.1"/>
    </source>
</evidence>
<evidence type="ECO:0000256" key="2">
    <source>
        <dbReference type="ARBA" id="ARBA00023152"/>
    </source>
</evidence>